<sequence>MMIRSANIFLFVIALTRSAFAQESFFINYDYGKLYYQKYGKGEVIFLLSGGPGNDCSQLRDVAIALSKHYTVILPEQRGTGRSIPNKLDSTTINVSALTTDLKNLIDHLNVKKAKIIGHSWGAMLAMNFAALNPQRVESLYLLSPGPYNQWSKNFAVLQANISSRLGKHELETLMTLSEKRQKGTASKSDSITFRKTARLAYIYDKNKLDSLFNKIEVKQYPQMQQLMLKDMQKNFDVSASLNNYKGPIHIVCGRQDVLAFCTYELQLLRPSVKVIWINNSGHFPMYEQSTEFYAQLTSVLKD</sequence>
<gene>
    <name evidence="5" type="ORF">KK060_21050</name>
</gene>
<dbReference type="InterPro" id="IPR029058">
    <property type="entry name" value="AB_hydrolase_fold"/>
</dbReference>
<evidence type="ECO:0000256" key="3">
    <source>
        <dbReference type="SAM" id="SignalP"/>
    </source>
</evidence>
<dbReference type="PANTHER" id="PTHR43798:SF31">
    <property type="entry name" value="AB HYDROLASE SUPERFAMILY PROTEIN YCLE"/>
    <property type="match status" value="1"/>
</dbReference>
<keyword evidence="6" id="KW-1185">Reference proteome</keyword>
<proteinExistence type="inferred from homology"/>
<accession>A0ABS5VWI8</accession>
<dbReference type="Gene3D" id="3.40.50.1820">
    <property type="entry name" value="alpha/beta hydrolase"/>
    <property type="match status" value="1"/>
</dbReference>
<keyword evidence="3" id="KW-0732">Signal</keyword>
<dbReference type="InterPro" id="IPR002410">
    <property type="entry name" value="Peptidase_S33"/>
</dbReference>
<comment type="similarity">
    <text evidence="1">Belongs to the peptidase S33 family.</text>
</comment>
<name>A0ABS5VWI8_9BACT</name>
<dbReference type="SUPFAM" id="SSF53474">
    <property type="entry name" value="alpha/beta-Hydrolases"/>
    <property type="match status" value="1"/>
</dbReference>
<dbReference type="Proteomes" id="UP000772618">
    <property type="component" value="Unassembled WGS sequence"/>
</dbReference>
<evidence type="ECO:0000313" key="6">
    <source>
        <dbReference type="Proteomes" id="UP000772618"/>
    </source>
</evidence>
<dbReference type="Pfam" id="PF00561">
    <property type="entry name" value="Abhydrolase_1"/>
    <property type="match status" value="1"/>
</dbReference>
<feature type="signal peptide" evidence="3">
    <location>
        <begin position="1"/>
        <end position="21"/>
    </location>
</feature>
<feature type="chain" id="PRO_5046465043" evidence="3">
    <location>
        <begin position="22"/>
        <end position="303"/>
    </location>
</feature>
<keyword evidence="2 5" id="KW-0378">Hydrolase</keyword>
<dbReference type="RefSeq" id="WP_254155939.1">
    <property type="nucleotide sequence ID" value="NZ_JAHESD010000068.1"/>
</dbReference>
<comment type="caution">
    <text evidence="5">The sequence shown here is derived from an EMBL/GenBank/DDBJ whole genome shotgun (WGS) entry which is preliminary data.</text>
</comment>
<dbReference type="InterPro" id="IPR050266">
    <property type="entry name" value="AB_hydrolase_sf"/>
</dbReference>
<evidence type="ECO:0000256" key="1">
    <source>
        <dbReference type="ARBA" id="ARBA00010088"/>
    </source>
</evidence>
<reference evidence="5 6" key="1">
    <citation type="submission" date="2021-05" db="EMBL/GenBank/DDBJ databases">
        <title>A Polyphasic approach of four new species of the genus Ohtaekwangia: Ohtaekwangia histidinii sp. nov., Ohtaekwangia cretensis sp. nov., Ohtaekwangia indiensis sp. nov., Ohtaekwangia reichenbachii sp. nov. from diverse environment.</title>
        <authorList>
            <person name="Octaviana S."/>
        </authorList>
    </citation>
    <scope>NUCLEOTIDE SEQUENCE [LARGE SCALE GENOMIC DNA]</scope>
    <source>
        <strain evidence="5 6">PWU20</strain>
    </source>
</reference>
<evidence type="ECO:0000256" key="2">
    <source>
        <dbReference type="ARBA" id="ARBA00022801"/>
    </source>
</evidence>
<dbReference type="EMBL" id="JAHESD010000068">
    <property type="protein sequence ID" value="MBT1705792.1"/>
    <property type="molecule type" value="Genomic_DNA"/>
</dbReference>
<feature type="domain" description="AB hydrolase-1" evidence="4">
    <location>
        <begin position="44"/>
        <end position="288"/>
    </location>
</feature>
<dbReference type="PANTHER" id="PTHR43798">
    <property type="entry name" value="MONOACYLGLYCEROL LIPASE"/>
    <property type="match status" value="1"/>
</dbReference>
<dbReference type="PRINTS" id="PR00793">
    <property type="entry name" value="PROAMNOPTASE"/>
</dbReference>
<protein>
    <submittedName>
        <fullName evidence="5">Alpha/beta hydrolase</fullName>
    </submittedName>
</protein>
<evidence type="ECO:0000259" key="4">
    <source>
        <dbReference type="Pfam" id="PF00561"/>
    </source>
</evidence>
<dbReference type="GO" id="GO:0016787">
    <property type="term" value="F:hydrolase activity"/>
    <property type="evidence" value="ECO:0007669"/>
    <property type="project" value="UniProtKB-KW"/>
</dbReference>
<organism evidence="5 6">
    <name type="scientific">Chryseosolibacter indicus</name>
    <dbReference type="NCBI Taxonomy" id="2782351"/>
    <lineage>
        <taxon>Bacteria</taxon>
        <taxon>Pseudomonadati</taxon>
        <taxon>Bacteroidota</taxon>
        <taxon>Cytophagia</taxon>
        <taxon>Cytophagales</taxon>
        <taxon>Chryseotaleaceae</taxon>
        <taxon>Chryseosolibacter</taxon>
    </lineage>
</organism>
<dbReference type="PRINTS" id="PR00111">
    <property type="entry name" value="ABHYDROLASE"/>
</dbReference>
<dbReference type="InterPro" id="IPR000073">
    <property type="entry name" value="AB_hydrolase_1"/>
</dbReference>
<evidence type="ECO:0000313" key="5">
    <source>
        <dbReference type="EMBL" id="MBT1705792.1"/>
    </source>
</evidence>